<gene>
    <name evidence="5" type="primary">LOC111113431</name>
</gene>
<feature type="domain" description="MAM" evidence="3">
    <location>
        <begin position="159"/>
        <end position="299"/>
    </location>
</feature>
<sequence length="582" mass="64112">MAVTSDENQPAADDRKNVPESTGNSQKTTEVNASYQEEVRFQMTSTGEEKKQSSSKNSIVMLIIVAVFSMAVGAAGGILVYRETLGTVPTPQTEAPVVEGQNQERLEGSSVSTTMSSNMADMFYDELEKNNQGEEDEKSIHQTGVLPVMDSQIVDYRYLACGFDGNICAWSSADYWEVTTETGGSRPHDGYLLYNSSSSYYNEAVLTSRQVNNSQNAFCLLIVFRADTKATLSVLFVHGATFDQLWEEPIQDDSWQFLRLNISTTSELFQVFIVAKDLQRTGVQVKLNYTDLRPEVCKSSMTVEDVPDVLKSGNTPPSTETSIVNHGGGLLDGVFLPPENEQTTGAGMSGGSFLGPSSWGFGGLPRPVEDTAAEEPPFYVGDQDGLDASEDVAFHSFRNRLAPSRVEFSQISCDFETECEWFVKHNWIIKNETIAEVSKSEINPKGSYAYTFASTSGNSLASLCTNIIHLYNASSVFCLSFKFYKPYHGLFGVYHSDTELMEMTRLWSERNSSTYWRMGKLNITSASDFIIVFEADEMKDGALVALDDIILTNTTCSDTPASQHDHAGTTPAPASFFDKALL</sequence>
<evidence type="ECO:0000313" key="5">
    <source>
        <dbReference type="RefSeq" id="XP_022307428.1"/>
    </source>
</evidence>
<reference evidence="5" key="2">
    <citation type="submission" date="2025-08" db="UniProtKB">
        <authorList>
            <consortium name="RefSeq"/>
        </authorList>
    </citation>
    <scope>IDENTIFICATION</scope>
    <source>
        <tissue evidence="5">Whole sample</tissue>
    </source>
</reference>
<feature type="region of interest" description="Disordered" evidence="1">
    <location>
        <begin position="1"/>
        <end position="36"/>
    </location>
</feature>
<dbReference type="InterPro" id="IPR013320">
    <property type="entry name" value="ConA-like_dom_sf"/>
</dbReference>
<evidence type="ECO:0000256" key="1">
    <source>
        <dbReference type="SAM" id="MobiDB-lite"/>
    </source>
</evidence>
<proteinExistence type="predicted"/>
<dbReference type="GO" id="GO:0016020">
    <property type="term" value="C:membrane"/>
    <property type="evidence" value="ECO:0007669"/>
    <property type="project" value="InterPro"/>
</dbReference>
<dbReference type="PROSITE" id="PS50060">
    <property type="entry name" value="MAM_2"/>
    <property type="match status" value="2"/>
</dbReference>
<dbReference type="Proteomes" id="UP000694844">
    <property type="component" value="Chromosome 1"/>
</dbReference>
<keyword evidence="2" id="KW-0472">Membrane</keyword>
<dbReference type="InterPro" id="IPR000998">
    <property type="entry name" value="MAM_dom"/>
</dbReference>
<dbReference type="Pfam" id="PF00629">
    <property type="entry name" value="MAM"/>
    <property type="match status" value="2"/>
</dbReference>
<dbReference type="PANTHER" id="PTHR23282">
    <property type="entry name" value="APICAL ENDOSOMAL GLYCOPROTEIN PRECURSOR"/>
    <property type="match status" value="1"/>
</dbReference>
<feature type="domain" description="MAM" evidence="3">
    <location>
        <begin position="411"/>
        <end position="558"/>
    </location>
</feature>
<feature type="compositionally biased region" description="Polar residues" evidence="1">
    <location>
        <begin position="19"/>
        <end position="35"/>
    </location>
</feature>
<dbReference type="PANTHER" id="PTHR23282:SF101">
    <property type="entry name" value="MAM DOMAIN-CONTAINING PROTEIN"/>
    <property type="match status" value="1"/>
</dbReference>
<organism evidence="4 5">
    <name type="scientific">Crassostrea virginica</name>
    <name type="common">Eastern oyster</name>
    <dbReference type="NCBI Taxonomy" id="6565"/>
    <lineage>
        <taxon>Eukaryota</taxon>
        <taxon>Metazoa</taxon>
        <taxon>Spiralia</taxon>
        <taxon>Lophotrochozoa</taxon>
        <taxon>Mollusca</taxon>
        <taxon>Bivalvia</taxon>
        <taxon>Autobranchia</taxon>
        <taxon>Pteriomorphia</taxon>
        <taxon>Ostreida</taxon>
        <taxon>Ostreoidea</taxon>
        <taxon>Ostreidae</taxon>
        <taxon>Crassostrea</taxon>
    </lineage>
</organism>
<evidence type="ECO:0000313" key="4">
    <source>
        <dbReference type="Proteomes" id="UP000694844"/>
    </source>
</evidence>
<feature type="transmembrane region" description="Helical" evidence="2">
    <location>
        <begin position="59"/>
        <end position="81"/>
    </location>
</feature>
<dbReference type="GeneID" id="111113431"/>
<protein>
    <submittedName>
        <fullName evidence="5">Uncharacterized protein LOC111113431</fullName>
    </submittedName>
</protein>
<evidence type="ECO:0000259" key="3">
    <source>
        <dbReference type="PROSITE" id="PS50060"/>
    </source>
</evidence>
<accession>A0A8B8BVN8</accession>
<dbReference type="SUPFAM" id="SSF49899">
    <property type="entry name" value="Concanavalin A-like lectins/glucanases"/>
    <property type="match status" value="2"/>
</dbReference>
<reference evidence="4" key="1">
    <citation type="submission" date="2024-06" db="UniProtKB">
        <authorList>
            <consortium name="RefSeq"/>
        </authorList>
    </citation>
    <scope>NUCLEOTIDE SEQUENCE [LARGE SCALE GENOMIC DNA]</scope>
</reference>
<keyword evidence="2" id="KW-0812">Transmembrane</keyword>
<keyword evidence="2" id="KW-1133">Transmembrane helix</keyword>
<dbReference type="KEGG" id="cvn:111113431"/>
<dbReference type="RefSeq" id="XP_022307428.1">
    <property type="nucleotide sequence ID" value="XM_022451720.1"/>
</dbReference>
<dbReference type="SMART" id="SM00137">
    <property type="entry name" value="MAM"/>
    <property type="match status" value="1"/>
</dbReference>
<dbReference type="InterPro" id="IPR051560">
    <property type="entry name" value="MAM_domain-containing"/>
</dbReference>
<keyword evidence="4" id="KW-1185">Reference proteome</keyword>
<dbReference type="AlphaFoldDB" id="A0A8B8BVN8"/>
<dbReference type="Gene3D" id="2.60.120.200">
    <property type="match status" value="2"/>
</dbReference>
<name>A0A8B8BVN8_CRAVI</name>
<feature type="region of interest" description="Disordered" evidence="1">
    <location>
        <begin position="92"/>
        <end position="112"/>
    </location>
</feature>
<dbReference type="OrthoDB" id="6214175at2759"/>
<evidence type="ECO:0000256" key="2">
    <source>
        <dbReference type="SAM" id="Phobius"/>
    </source>
</evidence>